<dbReference type="Pfam" id="PF13426">
    <property type="entry name" value="PAS_9"/>
    <property type="match status" value="1"/>
</dbReference>
<evidence type="ECO:0000313" key="2">
    <source>
        <dbReference type="EMBL" id="MBI3129171.1"/>
    </source>
</evidence>
<dbReference type="SUPFAM" id="SSF55781">
    <property type="entry name" value="GAF domain-like"/>
    <property type="match status" value="1"/>
</dbReference>
<dbReference type="Gene3D" id="3.30.450.20">
    <property type="entry name" value="PAS domain"/>
    <property type="match status" value="1"/>
</dbReference>
<sequence length="289" mass="31932">MPETKLLEEIVELGARLVGARYGALGVLNPRGDGLERFITAGIDEESRTRIGSLPTGKGILGALIRDPRPLRLANLHADARSVGFPGNHPPMNSFLGVPLFFQSHGGVYGNFYFTEKEGAPEFSAADERLAENFARLAVQAIENPMSVEEGLRRDLDAFRTALTETGAVIITNPAREIILWNAGAEEMFGIPREDALGRRIEELLVPPEEQVEWRRRYVHDHTRDLRAGRTVRYETTRFHKDGHRLAVTVTLSPIRHGSAGIMAVTGVYKIARVVHDNGAPLKNSPQAM</sequence>
<dbReference type="AlphaFoldDB" id="A0A932I4I7"/>
<dbReference type="EMBL" id="JACPUR010000038">
    <property type="protein sequence ID" value="MBI3129171.1"/>
    <property type="molecule type" value="Genomic_DNA"/>
</dbReference>
<name>A0A932I4I7_UNCTE</name>
<dbReference type="InterPro" id="IPR003018">
    <property type="entry name" value="GAF"/>
</dbReference>
<accession>A0A932I4I7</accession>
<dbReference type="PROSITE" id="PS50112">
    <property type="entry name" value="PAS"/>
    <property type="match status" value="1"/>
</dbReference>
<proteinExistence type="predicted"/>
<dbReference type="Gene3D" id="3.30.450.40">
    <property type="match status" value="1"/>
</dbReference>
<gene>
    <name evidence="2" type="ORF">HYZ11_16310</name>
</gene>
<dbReference type="Proteomes" id="UP000782312">
    <property type="component" value="Unassembled WGS sequence"/>
</dbReference>
<dbReference type="SUPFAM" id="SSF55785">
    <property type="entry name" value="PYP-like sensor domain (PAS domain)"/>
    <property type="match status" value="1"/>
</dbReference>
<comment type="caution">
    <text evidence="2">The sequence shown here is derived from an EMBL/GenBank/DDBJ whole genome shotgun (WGS) entry which is preliminary data.</text>
</comment>
<dbReference type="InterPro" id="IPR029016">
    <property type="entry name" value="GAF-like_dom_sf"/>
</dbReference>
<dbReference type="InterPro" id="IPR035965">
    <property type="entry name" value="PAS-like_dom_sf"/>
</dbReference>
<dbReference type="Pfam" id="PF13185">
    <property type="entry name" value="GAF_2"/>
    <property type="match status" value="1"/>
</dbReference>
<dbReference type="SMART" id="SM00065">
    <property type="entry name" value="GAF"/>
    <property type="match status" value="1"/>
</dbReference>
<dbReference type="SMART" id="SM00091">
    <property type="entry name" value="PAS"/>
    <property type="match status" value="1"/>
</dbReference>
<dbReference type="NCBIfam" id="TIGR00229">
    <property type="entry name" value="sensory_box"/>
    <property type="match status" value="1"/>
</dbReference>
<dbReference type="CDD" id="cd00130">
    <property type="entry name" value="PAS"/>
    <property type="match status" value="1"/>
</dbReference>
<organism evidence="2 3">
    <name type="scientific">Tectimicrobiota bacterium</name>
    <dbReference type="NCBI Taxonomy" id="2528274"/>
    <lineage>
        <taxon>Bacteria</taxon>
        <taxon>Pseudomonadati</taxon>
        <taxon>Nitrospinota/Tectimicrobiota group</taxon>
        <taxon>Candidatus Tectimicrobiota</taxon>
    </lineage>
</organism>
<feature type="domain" description="PAS" evidence="1">
    <location>
        <begin position="148"/>
        <end position="211"/>
    </location>
</feature>
<reference evidence="2" key="1">
    <citation type="submission" date="2020-07" db="EMBL/GenBank/DDBJ databases">
        <title>Huge and variable diversity of episymbiotic CPR bacteria and DPANN archaea in groundwater ecosystems.</title>
        <authorList>
            <person name="He C.Y."/>
            <person name="Keren R."/>
            <person name="Whittaker M."/>
            <person name="Farag I.F."/>
            <person name="Doudna J."/>
            <person name="Cate J.H.D."/>
            <person name="Banfield J.F."/>
        </authorList>
    </citation>
    <scope>NUCLEOTIDE SEQUENCE</scope>
    <source>
        <strain evidence="2">NC_groundwater_763_Ag_S-0.2um_68_21</strain>
    </source>
</reference>
<evidence type="ECO:0000313" key="3">
    <source>
        <dbReference type="Proteomes" id="UP000782312"/>
    </source>
</evidence>
<evidence type="ECO:0000259" key="1">
    <source>
        <dbReference type="PROSITE" id="PS50112"/>
    </source>
</evidence>
<dbReference type="InterPro" id="IPR000014">
    <property type="entry name" value="PAS"/>
</dbReference>
<protein>
    <submittedName>
        <fullName evidence="2">GAF domain-containing protein</fullName>
    </submittedName>
</protein>